<feature type="transmembrane region" description="Helical" evidence="1">
    <location>
        <begin position="47"/>
        <end position="68"/>
    </location>
</feature>
<feature type="transmembrane region" description="Helical" evidence="1">
    <location>
        <begin position="80"/>
        <end position="97"/>
    </location>
</feature>
<keyword evidence="1" id="KW-0472">Membrane</keyword>
<protein>
    <submittedName>
        <fullName evidence="2">Uncharacterized protein</fullName>
    </submittedName>
</protein>
<dbReference type="EMBL" id="JAHTBI010000049">
    <property type="protein sequence ID" value="MBV6288190.1"/>
    <property type="molecule type" value="Genomic_DNA"/>
</dbReference>
<keyword evidence="1" id="KW-0812">Transmembrane</keyword>
<evidence type="ECO:0000256" key="1">
    <source>
        <dbReference type="SAM" id="Phobius"/>
    </source>
</evidence>
<dbReference type="Proteomes" id="UP001106592">
    <property type="component" value="Unassembled WGS sequence"/>
</dbReference>
<proteinExistence type="predicted"/>
<evidence type="ECO:0000313" key="2">
    <source>
        <dbReference type="EMBL" id="MBV6288190.1"/>
    </source>
</evidence>
<reference evidence="2" key="1">
    <citation type="journal article" date="2022" name="Int. J. Syst. Evol. Microbiol.">
        <title>Pseudomonas aegrilactucae sp. nov. and Pseudomonas morbosilactucae sp. nov., pathogens causing bacterial rot of lettuce in Japan.</title>
        <authorList>
            <person name="Sawada H."/>
            <person name="Fujikawa T."/>
            <person name="Satou M."/>
        </authorList>
    </citation>
    <scope>NUCLEOTIDE SEQUENCE</scope>
    <source>
        <strain evidence="2">MAFF 301350</strain>
    </source>
</reference>
<organism evidence="2 3">
    <name type="scientific">Pseudomonas aegrilactucae</name>
    <dbReference type="NCBI Taxonomy" id="2854028"/>
    <lineage>
        <taxon>Bacteria</taxon>
        <taxon>Pseudomonadati</taxon>
        <taxon>Pseudomonadota</taxon>
        <taxon>Gammaproteobacteria</taxon>
        <taxon>Pseudomonadales</taxon>
        <taxon>Pseudomonadaceae</taxon>
        <taxon>Pseudomonas</taxon>
    </lineage>
</organism>
<keyword evidence="3" id="KW-1185">Reference proteome</keyword>
<evidence type="ECO:0000313" key="3">
    <source>
        <dbReference type="Proteomes" id="UP001106592"/>
    </source>
</evidence>
<sequence length="100" mass="10796">MNEGMDERDVVRRWCAVCAVIIALFGTGVALYVFTGPAGMFSGLRPVLAAIVLALTNLLCLPLVLGYWIAAFRPKGARTLLILQGGGMGVFLVWYGFMLT</sequence>
<accession>A0A9Q2XKT7</accession>
<reference evidence="2" key="2">
    <citation type="journal article" date="2023" name="Plant Pathol.">
        <title>Dismantling and reorganizing Pseudomonas marginalis sensu#lato.</title>
        <authorList>
            <person name="Sawada H."/>
            <person name="Fujikawa T."/>
            <person name="Satou M."/>
        </authorList>
    </citation>
    <scope>NUCLEOTIDE SEQUENCE</scope>
    <source>
        <strain evidence="2">MAFF 301350</strain>
    </source>
</reference>
<dbReference type="AlphaFoldDB" id="A0A9Q2XKT7"/>
<gene>
    <name evidence="2" type="ORF">KUO17_14315</name>
</gene>
<feature type="transmembrane region" description="Helical" evidence="1">
    <location>
        <begin position="14"/>
        <end position="35"/>
    </location>
</feature>
<name>A0A9Q2XKT7_9PSED</name>
<keyword evidence="1" id="KW-1133">Transmembrane helix</keyword>
<comment type="caution">
    <text evidence="2">The sequence shown here is derived from an EMBL/GenBank/DDBJ whole genome shotgun (WGS) entry which is preliminary data.</text>
</comment>
<dbReference type="RefSeq" id="WP_217976203.1">
    <property type="nucleotide sequence ID" value="NZ_JAHTBI010000049.1"/>
</dbReference>